<comment type="similarity">
    <text evidence="1">Belongs to the metallophosphoesterase superfamily. YfcE family.</text>
</comment>
<organism evidence="3 4">
    <name type="scientific">Phreatobacter aquaticus</name>
    <dbReference type="NCBI Taxonomy" id="2570229"/>
    <lineage>
        <taxon>Bacteria</taxon>
        <taxon>Pseudomonadati</taxon>
        <taxon>Pseudomonadota</taxon>
        <taxon>Alphaproteobacteria</taxon>
        <taxon>Hyphomicrobiales</taxon>
        <taxon>Phreatobacteraceae</taxon>
        <taxon>Phreatobacter</taxon>
    </lineage>
</organism>
<name>A0A4D7QM91_9HYPH</name>
<dbReference type="AlphaFoldDB" id="A0A4D7QM91"/>
<dbReference type="Gene3D" id="3.60.21.10">
    <property type="match status" value="1"/>
</dbReference>
<dbReference type="OrthoDB" id="9813918at2"/>
<dbReference type="InterPro" id="IPR050126">
    <property type="entry name" value="Ap4A_hydrolase"/>
</dbReference>
<dbReference type="PANTHER" id="PTHR42850:SF2">
    <property type="entry name" value="BLL5683 PROTEIN"/>
    <property type="match status" value="1"/>
</dbReference>
<keyword evidence="4" id="KW-1185">Reference proteome</keyword>
<dbReference type="Proteomes" id="UP000298588">
    <property type="component" value="Chromosome"/>
</dbReference>
<evidence type="ECO:0000313" key="4">
    <source>
        <dbReference type="Proteomes" id="UP000298588"/>
    </source>
</evidence>
<sequence>MRLAVIADIHGNVLALDAVLADIAARDLTRIVNLGDCVSGPLWPRETAERLMALDLPTVRGNHDRWVATEDPEKMYFSDRFALDELPAEAIAWLGGLPTMLDLDLAGVGIRAFHATPADDNRYLMEDATGGRLVQAGAESMRHRLGDPGSARLALCGHSHLARLIELETPAVTLLNPGSVGCPAYSDPTPPEPHVSEVGSPHARYAIVSAADGALTSIDMVAVPYDWKAAAARAAELGRQDWARGLTSGFAK</sequence>
<protein>
    <submittedName>
        <fullName evidence="3">Metallophosphoesterase family protein</fullName>
    </submittedName>
</protein>
<accession>A0A4D7QM91</accession>
<dbReference type="InterPro" id="IPR029052">
    <property type="entry name" value="Metallo-depent_PP-like"/>
</dbReference>
<feature type="domain" description="Calcineurin-like phosphoesterase" evidence="2">
    <location>
        <begin position="1"/>
        <end position="187"/>
    </location>
</feature>
<reference evidence="3 4" key="1">
    <citation type="submission" date="2019-04" db="EMBL/GenBank/DDBJ databases">
        <title>Phreatobacter aquaticus sp. nov.</title>
        <authorList>
            <person name="Choi A."/>
            <person name="Baek K."/>
        </authorList>
    </citation>
    <scope>NUCLEOTIDE SEQUENCE [LARGE SCALE GENOMIC DNA]</scope>
    <source>
        <strain evidence="3 4">NMCR1094</strain>
    </source>
</reference>
<gene>
    <name evidence="3" type="ORF">E8L99_12655</name>
</gene>
<dbReference type="SUPFAM" id="SSF56300">
    <property type="entry name" value="Metallo-dependent phosphatases"/>
    <property type="match status" value="1"/>
</dbReference>
<evidence type="ECO:0000259" key="2">
    <source>
        <dbReference type="Pfam" id="PF12850"/>
    </source>
</evidence>
<proteinExistence type="inferred from homology"/>
<dbReference type="InterPro" id="IPR024654">
    <property type="entry name" value="Calcineurin-like_PHP_lpxH"/>
</dbReference>
<dbReference type="GO" id="GO:0005737">
    <property type="term" value="C:cytoplasm"/>
    <property type="evidence" value="ECO:0007669"/>
    <property type="project" value="TreeGrafter"/>
</dbReference>
<dbReference type="EMBL" id="CP039865">
    <property type="protein sequence ID" value="QCK86546.1"/>
    <property type="molecule type" value="Genomic_DNA"/>
</dbReference>
<dbReference type="RefSeq" id="WP_137099877.1">
    <property type="nucleotide sequence ID" value="NZ_CP039865.1"/>
</dbReference>
<dbReference type="InterPro" id="IPR011152">
    <property type="entry name" value="Pesterase_MJ0912"/>
</dbReference>
<dbReference type="PANTHER" id="PTHR42850">
    <property type="entry name" value="METALLOPHOSPHOESTERASE"/>
    <property type="match status" value="1"/>
</dbReference>
<dbReference type="Pfam" id="PF12850">
    <property type="entry name" value="Metallophos_2"/>
    <property type="match status" value="1"/>
</dbReference>
<evidence type="ECO:0000313" key="3">
    <source>
        <dbReference type="EMBL" id="QCK86546.1"/>
    </source>
</evidence>
<evidence type="ECO:0000256" key="1">
    <source>
        <dbReference type="ARBA" id="ARBA00008950"/>
    </source>
</evidence>
<dbReference type="KEGG" id="paqt:E8L99_12655"/>
<dbReference type="PIRSF" id="PIRSF000883">
    <property type="entry name" value="Pesterase_MJ0912"/>
    <property type="match status" value="1"/>
</dbReference>
<dbReference type="GO" id="GO:0016791">
    <property type="term" value="F:phosphatase activity"/>
    <property type="evidence" value="ECO:0007669"/>
    <property type="project" value="TreeGrafter"/>
</dbReference>